<evidence type="ECO:0000256" key="4">
    <source>
        <dbReference type="SAM" id="MobiDB-lite"/>
    </source>
</evidence>
<dbReference type="CDD" id="cd00306">
    <property type="entry name" value="Peptidases_S8_S53"/>
    <property type="match status" value="1"/>
</dbReference>
<dbReference type="InterPro" id="IPR023828">
    <property type="entry name" value="Peptidase_S8_Ser-AS"/>
</dbReference>
<dbReference type="Proteomes" id="UP000256405">
    <property type="component" value="Unassembled WGS sequence"/>
</dbReference>
<evidence type="ECO:0000313" key="7">
    <source>
        <dbReference type="Proteomes" id="UP000256405"/>
    </source>
</evidence>
<dbReference type="RefSeq" id="WP_086543198.1">
    <property type="nucleotide sequence ID" value="NZ_MSSW01000064.1"/>
</dbReference>
<comment type="caution">
    <text evidence="6">The sequence shown here is derived from an EMBL/GenBank/DDBJ whole genome shotgun (WGS) entry which is preliminary data.</text>
</comment>
<dbReference type="SUPFAM" id="SSF52743">
    <property type="entry name" value="Subtilisin-like"/>
    <property type="match status" value="1"/>
</dbReference>
<evidence type="ECO:0000256" key="2">
    <source>
        <dbReference type="ARBA" id="ARBA00022801"/>
    </source>
</evidence>
<gene>
    <name evidence="6" type="ORF">C8N25_13027</name>
</gene>
<evidence type="ECO:0000256" key="1">
    <source>
        <dbReference type="ARBA" id="ARBA00022670"/>
    </source>
</evidence>
<evidence type="ECO:0000313" key="6">
    <source>
        <dbReference type="EMBL" id="REG79590.1"/>
    </source>
</evidence>
<feature type="compositionally biased region" description="Basic and acidic residues" evidence="4">
    <location>
        <begin position="218"/>
        <end position="243"/>
    </location>
</feature>
<dbReference type="InterPro" id="IPR000209">
    <property type="entry name" value="Peptidase_S8/S53_dom"/>
</dbReference>
<dbReference type="GO" id="GO:0006508">
    <property type="term" value="P:proteolysis"/>
    <property type="evidence" value="ECO:0007669"/>
    <property type="project" value="UniProtKB-KW"/>
</dbReference>
<dbReference type="Pfam" id="PF00082">
    <property type="entry name" value="Peptidase_S8"/>
    <property type="match status" value="1"/>
</dbReference>
<dbReference type="InterPro" id="IPR036852">
    <property type="entry name" value="Peptidase_S8/S53_dom_sf"/>
</dbReference>
<dbReference type="OrthoDB" id="9792152at2"/>
<accession>A0A3E0DA90</accession>
<evidence type="ECO:0000256" key="3">
    <source>
        <dbReference type="ARBA" id="ARBA00022825"/>
    </source>
</evidence>
<dbReference type="PROSITE" id="PS00138">
    <property type="entry name" value="SUBTILASE_SER"/>
    <property type="match status" value="1"/>
</dbReference>
<dbReference type="AlphaFoldDB" id="A0A3E0DA90"/>
<evidence type="ECO:0000259" key="5">
    <source>
        <dbReference type="Pfam" id="PF00082"/>
    </source>
</evidence>
<keyword evidence="3" id="KW-0720">Serine protease</keyword>
<dbReference type="GO" id="GO:0004252">
    <property type="term" value="F:serine-type endopeptidase activity"/>
    <property type="evidence" value="ECO:0007669"/>
    <property type="project" value="InterPro"/>
</dbReference>
<dbReference type="Gene3D" id="2.60.120.380">
    <property type="match status" value="1"/>
</dbReference>
<reference evidence="6 7" key="1">
    <citation type="submission" date="2018-08" db="EMBL/GenBank/DDBJ databases">
        <title>Genomic Encyclopedia of Archaeal and Bacterial Type Strains, Phase II (KMG-II): from individual species to whole genera.</title>
        <authorList>
            <person name="Goeker M."/>
        </authorList>
    </citation>
    <scope>NUCLEOTIDE SEQUENCE [LARGE SCALE GENOMIC DNA]</scope>
    <source>
        <strain evidence="6 7">DSM 15986</strain>
    </source>
</reference>
<organism evidence="6 7">
    <name type="scientific">Algoriphagus antarcticus</name>
    <dbReference type="NCBI Taxonomy" id="238540"/>
    <lineage>
        <taxon>Bacteria</taxon>
        <taxon>Pseudomonadati</taxon>
        <taxon>Bacteroidota</taxon>
        <taxon>Cytophagia</taxon>
        <taxon>Cytophagales</taxon>
        <taxon>Cyclobacteriaceae</taxon>
        <taxon>Algoriphagus</taxon>
    </lineage>
</organism>
<keyword evidence="1" id="KW-0645">Protease</keyword>
<keyword evidence="7" id="KW-1185">Reference proteome</keyword>
<feature type="domain" description="Peptidase S8/S53" evidence="5">
    <location>
        <begin position="382"/>
        <end position="554"/>
    </location>
</feature>
<sequence length="740" mass="80616">MANEKNNVLVGLTRDEILTTNSSIEINVSRDADMNSVIKSIGVQGVDGRVTPTRKSGNFVWSAENGLPPGKHILTIEPIVNSKSQKLSDSIVIPFTVIATNSKMESNMLIGSFVRLKLVENGVERLPNDKITDEGFIEFYKAIDRKSGLPISFEFDQKGRRVDGEKILESHRSKLNSKFGKIHPTLFSLINSEKPPKKVLVDIWYEIEEPEAMSSDRALNECEKESNSKRDQEQRLEMQERSEKFSKSIEGKLKILKVDDIAPLITAEVETSSIRELAANKEIAGILLHETEGILDLDDSIAIAGSDVVHSGGEKGYGVKAAVWEGGPASNTNLVIAGKFKSSPTSTSDHSQNVHAIIRNKESGTPDGHAPECSLYSANDFDRDALTWAVKEKGCTVINQSFHRASEPGSGALSGDDIYGDYLATKDPYPLIVHAAGNFWNGDADNIIPPSSEFVNHKGYNTISVGNHDDTASAMSASSVFRNPSSSHGDRELPEICANGVGVTADGITKSGTSMASPAVVGVSCLLQGTNSTLKHWPEGCRAILLASATKNVTGNTWWQDVSNGVDAKDGAGAVNANEGCKIAKNRRWHNAPATLRGWDIGLLSSSNFGSDKLSNFEYKVSVPNHFHGPRKVKVALAWTSKATKTSILFFSWFMSQLKVDLDLIIYDENGAVVGYSGSWDNSYEIAEFTGQPGKTYTIKIRRWSGTDSTWFGIAWTVTGGLSFTLNPELIQTSRLFSEF</sequence>
<keyword evidence="2" id="KW-0378">Hydrolase</keyword>
<name>A0A3E0DA90_9BACT</name>
<protein>
    <submittedName>
        <fullName evidence="6">Subtilase family protein</fullName>
    </submittedName>
</protein>
<feature type="region of interest" description="Disordered" evidence="4">
    <location>
        <begin position="215"/>
        <end position="243"/>
    </location>
</feature>
<proteinExistence type="predicted"/>
<dbReference type="Gene3D" id="3.40.50.200">
    <property type="entry name" value="Peptidase S8/S53 domain"/>
    <property type="match status" value="1"/>
</dbReference>
<dbReference type="EMBL" id="QUNF01000030">
    <property type="protein sequence ID" value="REG79590.1"/>
    <property type="molecule type" value="Genomic_DNA"/>
</dbReference>